<dbReference type="STRING" id="55544.A0A4D9DF02"/>
<proteinExistence type="inferred from homology"/>
<evidence type="ECO:0000313" key="4">
    <source>
        <dbReference type="EMBL" id="TFJ95880.1"/>
    </source>
</evidence>
<dbReference type="SUPFAM" id="SSF49265">
    <property type="entry name" value="Fibronectin type III"/>
    <property type="match status" value="3"/>
</dbReference>
<reference evidence="4 5" key="2">
    <citation type="submission" date="2019-04" db="EMBL/GenBank/DDBJ databases">
        <title>The genome sequence of big-headed turtle.</title>
        <authorList>
            <person name="Gong S."/>
        </authorList>
    </citation>
    <scope>NUCLEOTIDE SEQUENCE [LARGE SCALE GENOMIC DNA]</scope>
    <source>
        <strain evidence="4">DO16091913</strain>
        <tissue evidence="4">Muscle</tissue>
    </source>
</reference>
<feature type="domain" description="Fibronectin type-III" evidence="3">
    <location>
        <begin position="231"/>
        <end position="321"/>
    </location>
</feature>
<dbReference type="PROSITE" id="PS50853">
    <property type="entry name" value="FN3"/>
    <property type="match status" value="3"/>
</dbReference>
<protein>
    <submittedName>
        <fullName evidence="4">GTP-binding protein HflX</fullName>
    </submittedName>
</protein>
<feature type="domain" description="Fibronectin type-III" evidence="3">
    <location>
        <begin position="75"/>
        <end position="158"/>
    </location>
</feature>
<organism evidence="4 5">
    <name type="scientific">Platysternon megacephalum</name>
    <name type="common">big-headed turtle</name>
    <dbReference type="NCBI Taxonomy" id="55544"/>
    <lineage>
        <taxon>Eukaryota</taxon>
        <taxon>Metazoa</taxon>
        <taxon>Chordata</taxon>
        <taxon>Craniata</taxon>
        <taxon>Vertebrata</taxon>
        <taxon>Euteleostomi</taxon>
        <taxon>Archelosauria</taxon>
        <taxon>Testudinata</taxon>
        <taxon>Testudines</taxon>
        <taxon>Cryptodira</taxon>
        <taxon>Durocryptodira</taxon>
        <taxon>Testudinoidea</taxon>
        <taxon>Platysternidae</taxon>
        <taxon>Platysternon</taxon>
    </lineage>
</organism>
<dbReference type="EMBL" id="QXTE01001051">
    <property type="protein sequence ID" value="TFJ95880.1"/>
    <property type="molecule type" value="Genomic_DNA"/>
</dbReference>
<reference evidence="4 5" key="1">
    <citation type="submission" date="2019-04" db="EMBL/GenBank/DDBJ databases">
        <title>Draft genome of the big-headed turtle Platysternon megacephalum.</title>
        <authorList>
            <person name="Gong S."/>
        </authorList>
    </citation>
    <scope>NUCLEOTIDE SEQUENCE [LARGE SCALE GENOMIC DNA]</scope>
    <source>
        <strain evidence="4">DO16091913</strain>
        <tissue evidence="4">Muscle</tissue>
    </source>
</reference>
<evidence type="ECO:0000256" key="2">
    <source>
        <dbReference type="ARBA" id="ARBA00025789"/>
    </source>
</evidence>
<dbReference type="InterPro" id="IPR003961">
    <property type="entry name" value="FN3_dom"/>
</dbReference>
<dbReference type="PANTHER" id="PTHR46708">
    <property type="entry name" value="TENASCIN"/>
    <property type="match status" value="1"/>
</dbReference>
<feature type="domain" description="Fibronectin type-III" evidence="3">
    <location>
        <begin position="1"/>
        <end position="55"/>
    </location>
</feature>
<dbReference type="InterPro" id="IPR050991">
    <property type="entry name" value="ECM_Regulatory_Proteins"/>
</dbReference>
<dbReference type="AlphaFoldDB" id="A0A4D9DF02"/>
<keyword evidence="1" id="KW-0677">Repeat</keyword>
<dbReference type="Pfam" id="PF00041">
    <property type="entry name" value="fn3"/>
    <property type="match status" value="3"/>
</dbReference>
<accession>A0A4D9DF02</accession>
<dbReference type="Proteomes" id="UP000297703">
    <property type="component" value="Unassembled WGS sequence"/>
</dbReference>
<dbReference type="InterPro" id="IPR013783">
    <property type="entry name" value="Ig-like_fold"/>
</dbReference>
<dbReference type="Gene3D" id="2.60.40.10">
    <property type="entry name" value="Immunoglobulins"/>
    <property type="match status" value="4"/>
</dbReference>
<evidence type="ECO:0000313" key="5">
    <source>
        <dbReference type="Proteomes" id="UP000297703"/>
    </source>
</evidence>
<evidence type="ECO:0000256" key="1">
    <source>
        <dbReference type="ARBA" id="ARBA00022737"/>
    </source>
</evidence>
<evidence type="ECO:0000259" key="3">
    <source>
        <dbReference type="PROSITE" id="PS50853"/>
    </source>
</evidence>
<comment type="similarity">
    <text evidence="2">Belongs to the protein-tyrosine phosphatase family. Receptor class 3 subfamily.</text>
</comment>
<comment type="caution">
    <text evidence="4">The sequence shown here is derived from an EMBL/GenBank/DDBJ whole genome shotgun (WGS) entry which is preliminary data.</text>
</comment>
<dbReference type="InterPro" id="IPR036116">
    <property type="entry name" value="FN3_sf"/>
</dbReference>
<sequence>MNENLAQHILPEYINKSATITGLEPGTLYEITVFAQIAGTEGDATTIKTYTIPLAADNVTKGDLTVKRLYTKPSAVSELKVINIGTREVTLAWQNSDAEASKYTYWILSSPKNITSPDKSATITGLEPGTLYEITVFAQIAGTEGDATTIKTYTSLKDCSSINVNATTTEINIDTKENLTISNVTFANGTLFQNSSLTNSIGGLSPGVQYIINFQNGTEACSKKITTMPTPVFNIEVSNVSTDEVSLTWENKDAAASEYSYRILIGNESSSARNMIVNSTKAVIPSLNPGTLYRFTIFPRAADNKTEGHPNRTSIYTMPTPVFNIEVSNVSTDEVSLTWENKDAAASEYSYRILIGNESSSARNMIVNSTKAVIPSLNPGTLYRFTIFPRAADNKTEGHPNWTSIYTSKSFSHI</sequence>
<dbReference type="PANTHER" id="PTHR46708:SF11">
    <property type="entry name" value="RECEPTOR-TYPE TYROSINE-PROTEIN PHOSPHATASE ETA-LIKE"/>
    <property type="match status" value="1"/>
</dbReference>
<dbReference type="FunFam" id="2.60.40.10:FF:000362">
    <property type="entry name" value="Receptor-type tyrosine-protein phosphatase eta"/>
    <property type="match status" value="3"/>
</dbReference>
<name>A0A4D9DF02_9SAUR</name>
<dbReference type="OrthoDB" id="10253954at2759"/>
<keyword evidence="5" id="KW-1185">Reference proteome</keyword>
<gene>
    <name evidence="4" type="ORF">DR999_PMT22397</name>
</gene>
<dbReference type="SMART" id="SM00060">
    <property type="entry name" value="FN3"/>
    <property type="match status" value="3"/>
</dbReference>
<dbReference type="CDD" id="cd00063">
    <property type="entry name" value="FN3"/>
    <property type="match status" value="4"/>
</dbReference>